<dbReference type="InterPro" id="IPR013083">
    <property type="entry name" value="Znf_RING/FYVE/PHD"/>
</dbReference>
<evidence type="ECO:0000259" key="13">
    <source>
        <dbReference type="PROSITE" id="PS51466"/>
    </source>
</evidence>
<keyword evidence="6 10" id="KW-0863">Zinc-finger</keyword>
<evidence type="ECO:0000256" key="1">
    <source>
        <dbReference type="ARBA" id="ARBA00004123"/>
    </source>
</evidence>
<keyword evidence="5" id="KW-0479">Metal-binding</keyword>
<dbReference type="InterPro" id="IPR038654">
    <property type="entry name" value="PINIT_sf"/>
</dbReference>
<dbReference type="PROSITE" id="PS51044">
    <property type="entry name" value="ZF_SP_RING"/>
    <property type="match status" value="1"/>
</dbReference>
<dbReference type="Gene3D" id="1.10.720.30">
    <property type="entry name" value="SAP domain"/>
    <property type="match status" value="1"/>
</dbReference>
<evidence type="ECO:0000256" key="7">
    <source>
        <dbReference type="ARBA" id="ARBA00022786"/>
    </source>
</evidence>
<dbReference type="GO" id="GO:0000785">
    <property type="term" value="C:chromatin"/>
    <property type="evidence" value="ECO:0007669"/>
    <property type="project" value="TreeGrafter"/>
</dbReference>
<organism evidence="14 15">
    <name type="scientific">Artemia franciscana</name>
    <name type="common">Brine shrimp</name>
    <name type="synonym">Artemia sanfranciscana</name>
    <dbReference type="NCBI Taxonomy" id="6661"/>
    <lineage>
        <taxon>Eukaryota</taxon>
        <taxon>Metazoa</taxon>
        <taxon>Ecdysozoa</taxon>
        <taxon>Arthropoda</taxon>
        <taxon>Crustacea</taxon>
        <taxon>Branchiopoda</taxon>
        <taxon>Anostraca</taxon>
        <taxon>Artemiidae</taxon>
        <taxon>Artemia</taxon>
    </lineage>
</organism>
<comment type="similarity">
    <text evidence="3">Belongs to the PIAS family.</text>
</comment>
<evidence type="ECO:0000256" key="5">
    <source>
        <dbReference type="ARBA" id="ARBA00022723"/>
    </source>
</evidence>
<dbReference type="PROSITE" id="PS51466">
    <property type="entry name" value="PINIT"/>
    <property type="match status" value="1"/>
</dbReference>
<dbReference type="EMBL" id="JAVRJZ010000061">
    <property type="protein sequence ID" value="KAK2703931.1"/>
    <property type="molecule type" value="Genomic_DNA"/>
</dbReference>
<evidence type="ECO:0000256" key="11">
    <source>
        <dbReference type="SAM" id="MobiDB-lite"/>
    </source>
</evidence>
<keyword evidence="15" id="KW-1185">Reference proteome</keyword>
<evidence type="ECO:0000313" key="15">
    <source>
        <dbReference type="Proteomes" id="UP001187531"/>
    </source>
</evidence>
<evidence type="ECO:0000256" key="3">
    <source>
        <dbReference type="ARBA" id="ARBA00005383"/>
    </source>
</evidence>
<evidence type="ECO:0008006" key="16">
    <source>
        <dbReference type="Google" id="ProtNLM"/>
    </source>
</evidence>
<comment type="pathway">
    <text evidence="2">Protein modification; protein sumoylation.</text>
</comment>
<feature type="domain" description="PINIT" evidence="13">
    <location>
        <begin position="77"/>
        <end position="233"/>
    </location>
</feature>
<dbReference type="GO" id="GO:0005634">
    <property type="term" value="C:nucleus"/>
    <property type="evidence" value="ECO:0007669"/>
    <property type="project" value="UniProtKB-SubCell"/>
</dbReference>
<protein>
    <recommendedName>
        <fullName evidence="16">E3 SUMO-protein ligase PIAS2</fullName>
    </recommendedName>
</protein>
<keyword evidence="4" id="KW-0808">Transferase</keyword>
<dbReference type="GO" id="GO:0008270">
    <property type="term" value="F:zinc ion binding"/>
    <property type="evidence" value="ECO:0007669"/>
    <property type="project" value="UniProtKB-KW"/>
</dbReference>
<proteinExistence type="inferred from homology"/>
<accession>A0AA88KVL0</accession>
<comment type="subcellular location">
    <subcellularLocation>
        <location evidence="1">Nucleus</location>
    </subcellularLocation>
</comment>
<keyword evidence="8" id="KW-0862">Zinc</keyword>
<dbReference type="GO" id="GO:0061665">
    <property type="term" value="F:SUMO ligase activity"/>
    <property type="evidence" value="ECO:0007669"/>
    <property type="project" value="TreeGrafter"/>
</dbReference>
<gene>
    <name evidence="14" type="ORF">QYM36_017749</name>
</gene>
<dbReference type="GO" id="GO:0006357">
    <property type="term" value="P:regulation of transcription by RNA polymerase II"/>
    <property type="evidence" value="ECO:0007669"/>
    <property type="project" value="TreeGrafter"/>
</dbReference>
<feature type="domain" description="SP-RING-type" evidence="12">
    <location>
        <begin position="265"/>
        <end position="346"/>
    </location>
</feature>
<reference evidence="14" key="1">
    <citation type="submission" date="2023-07" db="EMBL/GenBank/DDBJ databases">
        <title>Chromosome-level genome assembly of Artemia franciscana.</title>
        <authorList>
            <person name="Jo E."/>
        </authorList>
    </citation>
    <scope>NUCLEOTIDE SEQUENCE</scope>
    <source>
        <tissue evidence="14">Whole body</tissue>
    </source>
</reference>
<feature type="compositionally biased region" description="Low complexity" evidence="11">
    <location>
        <begin position="436"/>
        <end position="449"/>
    </location>
</feature>
<feature type="region of interest" description="Disordered" evidence="11">
    <location>
        <begin position="414"/>
        <end position="465"/>
    </location>
</feature>
<evidence type="ECO:0000256" key="8">
    <source>
        <dbReference type="ARBA" id="ARBA00022833"/>
    </source>
</evidence>
<dbReference type="SUPFAM" id="SSF68906">
    <property type="entry name" value="SAP domain"/>
    <property type="match status" value="1"/>
</dbReference>
<keyword evidence="9" id="KW-0539">Nucleus</keyword>
<evidence type="ECO:0000259" key="12">
    <source>
        <dbReference type="PROSITE" id="PS51044"/>
    </source>
</evidence>
<evidence type="ECO:0000313" key="14">
    <source>
        <dbReference type="EMBL" id="KAK2703931.1"/>
    </source>
</evidence>
<comment type="caution">
    <text evidence="14">The sequence shown here is derived from an EMBL/GenBank/DDBJ whole genome shotgun (WGS) entry which is preliminary data.</text>
</comment>
<dbReference type="AlphaFoldDB" id="A0AA88KVL0"/>
<evidence type="ECO:0000256" key="10">
    <source>
        <dbReference type="PROSITE-ProRule" id="PRU00452"/>
    </source>
</evidence>
<dbReference type="Gene3D" id="3.30.40.10">
    <property type="entry name" value="Zinc/RING finger domain, C3HC4 (zinc finger)"/>
    <property type="match status" value="1"/>
</dbReference>
<dbReference type="Proteomes" id="UP001187531">
    <property type="component" value="Unassembled WGS sequence"/>
</dbReference>
<dbReference type="FunFam" id="2.60.120.780:FF:000001">
    <property type="entry name" value="E3 SUMO-protein ligase PIAS2 isoform X1"/>
    <property type="match status" value="1"/>
</dbReference>
<dbReference type="Pfam" id="PF02891">
    <property type="entry name" value="zf-MIZ"/>
    <property type="match status" value="1"/>
</dbReference>
<dbReference type="GO" id="GO:0003712">
    <property type="term" value="F:transcription coregulator activity"/>
    <property type="evidence" value="ECO:0007669"/>
    <property type="project" value="TreeGrafter"/>
</dbReference>
<dbReference type="InterPro" id="IPR036361">
    <property type="entry name" value="SAP_dom_sf"/>
</dbReference>
<keyword evidence="7" id="KW-0833">Ubl conjugation pathway</keyword>
<dbReference type="InterPro" id="IPR023321">
    <property type="entry name" value="PINIT"/>
</dbReference>
<evidence type="ECO:0000256" key="2">
    <source>
        <dbReference type="ARBA" id="ARBA00004718"/>
    </source>
</evidence>
<dbReference type="Pfam" id="PF14324">
    <property type="entry name" value="PINIT"/>
    <property type="match status" value="1"/>
</dbReference>
<dbReference type="Gene3D" id="2.60.120.780">
    <property type="entry name" value="PINIT domain"/>
    <property type="match status" value="1"/>
</dbReference>
<dbReference type="PANTHER" id="PTHR10782:SF94">
    <property type="entry name" value="SUPPRESSOR OF VARIEGATION 2-10, ISOFORM I"/>
    <property type="match status" value="1"/>
</dbReference>
<name>A0AA88KVL0_ARTSF</name>
<dbReference type="FunFam" id="3.30.40.10:FF:000247">
    <property type="entry name" value="Uncharacterized protein, isoform B"/>
    <property type="match status" value="1"/>
</dbReference>
<dbReference type="PANTHER" id="PTHR10782">
    <property type="entry name" value="ZINC FINGER MIZ DOMAIN-CONTAINING PROTEIN"/>
    <property type="match status" value="1"/>
</dbReference>
<sequence>MSEKQLIDIIKEYRISELTTLLTFAGKPKVGRKQELMARAIALAKMNNPLISKKIISIGEEQHGKNFNPDTGFVSFKESTSSTPLHPDVRLKKNPFYDVLAEIVKPSSLIPEREGEMSVNQSVFHLTPFQSSEVSTKYPDVQIQLRFALLEVTSEQDDYFPSRVTVFVNDIFAQLPNPIPTNKPGVEPKRPPRPVDITQYCKLTSTASNAFKVSWLQDYGRSFVFSIYLVRKLTSQDLLGRLQKKGIRPMEFTKGMIKNKLKEDEDSEIAMTSLRVSVNCPLGKLRIRYPCRSSACTHLQCFDASLFLQMNEKKSTWMCPVCDKKIHYNDLAIDGYFVEVLKSPVLPSDCTEIEMSIDGSWEPKHAKGKEFSKTSATKRTEEVLDIDEANGISSASFRAKKAKVVIDVISIDDSDSDGAGGEYSRLEEKELTNQCPSSPSLSVISVSSSGVTAPTRSSPEVIDLD</sequence>
<dbReference type="GO" id="GO:0016925">
    <property type="term" value="P:protein sumoylation"/>
    <property type="evidence" value="ECO:0007669"/>
    <property type="project" value="TreeGrafter"/>
</dbReference>
<dbReference type="GO" id="GO:0097240">
    <property type="term" value="P:chromosome attachment to the nuclear envelope"/>
    <property type="evidence" value="ECO:0007669"/>
    <property type="project" value="UniProtKB-ARBA"/>
</dbReference>
<evidence type="ECO:0000256" key="9">
    <source>
        <dbReference type="ARBA" id="ARBA00023242"/>
    </source>
</evidence>
<evidence type="ECO:0000256" key="6">
    <source>
        <dbReference type="ARBA" id="ARBA00022771"/>
    </source>
</evidence>
<evidence type="ECO:0000256" key="4">
    <source>
        <dbReference type="ARBA" id="ARBA00022679"/>
    </source>
</evidence>
<dbReference type="InterPro" id="IPR004181">
    <property type="entry name" value="Znf_MIZ"/>
</dbReference>